<dbReference type="KEGG" id="mets:DK389_02395"/>
<evidence type="ECO:0000256" key="1">
    <source>
        <dbReference type="SAM" id="SignalP"/>
    </source>
</evidence>
<dbReference type="Proteomes" id="UP000245926">
    <property type="component" value="Chromosome"/>
</dbReference>
<keyword evidence="3" id="KW-1185">Reference proteome</keyword>
<protein>
    <recommendedName>
        <fullName evidence="4">Histidine kinase</fullName>
    </recommendedName>
</protein>
<sequence length="118" mass="12448">MRITTLILASAILGCTALSALATPCAQQIGALERRLDSIGAVRVAGLEPGHTLTTGSIKALPQPLAEQPSEPRLKPTRENVLAARTLIQEAAAEDREGNQRACENILTDAKRLMGALP</sequence>
<evidence type="ECO:0000313" key="2">
    <source>
        <dbReference type="EMBL" id="AWN39585.1"/>
    </source>
</evidence>
<accession>A0A2U8W0L9</accession>
<dbReference type="PROSITE" id="PS51257">
    <property type="entry name" value="PROKAR_LIPOPROTEIN"/>
    <property type="match status" value="1"/>
</dbReference>
<reference evidence="3" key="1">
    <citation type="submission" date="2018-05" db="EMBL/GenBank/DDBJ databases">
        <title>Complete Genome Sequence of Methylobacterium sp. 17SD2-17.</title>
        <authorList>
            <person name="Srinivasan S."/>
        </authorList>
    </citation>
    <scope>NUCLEOTIDE SEQUENCE [LARGE SCALE GENOMIC DNA]</scope>
    <source>
        <strain evidence="3">17SD2-17</strain>
    </source>
</reference>
<dbReference type="OrthoDB" id="7999024at2"/>
<gene>
    <name evidence="2" type="ORF">DK389_02395</name>
</gene>
<proteinExistence type="predicted"/>
<evidence type="ECO:0000313" key="3">
    <source>
        <dbReference type="Proteomes" id="UP000245926"/>
    </source>
</evidence>
<organism evidence="2 3">
    <name type="scientific">Methylobacterium durans</name>
    <dbReference type="NCBI Taxonomy" id="2202825"/>
    <lineage>
        <taxon>Bacteria</taxon>
        <taxon>Pseudomonadati</taxon>
        <taxon>Pseudomonadota</taxon>
        <taxon>Alphaproteobacteria</taxon>
        <taxon>Hyphomicrobiales</taxon>
        <taxon>Methylobacteriaceae</taxon>
        <taxon>Methylobacterium</taxon>
    </lineage>
</organism>
<dbReference type="RefSeq" id="WP_109887274.1">
    <property type="nucleotide sequence ID" value="NZ_CP029550.1"/>
</dbReference>
<feature type="signal peptide" evidence="1">
    <location>
        <begin position="1"/>
        <end position="22"/>
    </location>
</feature>
<evidence type="ECO:0008006" key="4">
    <source>
        <dbReference type="Google" id="ProtNLM"/>
    </source>
</evidence>
<dbReference type="EMBL" id="CP029550">
    <property type="protein sequence ID" value="AWN39585.1"/>
    <property type="molecule type" value="Genomic_DNA"/>
</dbReference>
<dbReference type="AlphaFoldDB" id="A0A2U8W0L9"/>
<name>A0A2U8W0L9_9HYPH</name>
<feature type="chain" id="PRO_5016041790" description="Histidine kinase" evidence="1">
    <location>
        <begin position="23"/>
        <end position="118"/>
    </location>
</feature>
<keyword evidence="1" id="KW-0732">Signal</keyword>